<dbReference type="AlphaFoldDB" id="A0A0H4VXG9"/>
<dbReference type="KEGG" id="ery:CP97_06795"/>
<feature type="domain" description="Beta-lactamase-related" evidence="1">
    <location>
        <begin position="50"/>
        <end position="422"/>
    </location>
</feature>
<dbReference type="EMBL" id="CP011310">
    <property type="protein sequence ID" value="AKQ41793.1"/>
    <property type="molecule type" value="Genomic_DNA"/>
</dbReference>
<sequence length="445" mass="47199">MTSTILNSTVSRRDALRGASVLGGGAALGSLPFSSLAFAKGDPAAQWPGVARFIRSYVDQRKVSGMVAALGFAEAEPAFISAGARMFGNSGSVGPDTLYRIYSMTKPVTGMATMICIDDGLIGLDQPLHEILPAFRNMRVQKVYDGPITADNLEPAARPITIRHLLTHTAGLGYASVSQNGPLSDAYTRRGLLPGAVSNMELVKSFFGGETTDSLADFADGLAEMPLVYQPGTRWSYSVATDLLGRVIEVVSGQPFDQYMQDRILTPCGMTSTGFRVAREDAGRLTANYFLLGGMPVPIDLPNSSVFLDEPAFPFGGAGLVSTARDYDRFLQMIAGRGEIGGHRVMSEAAVQLGTSDLFPETLAPNGGFSNGERSFGFGAAGLVGRGDAAGLFGWFGAAGTVGLVNTTYGLRQTLMTQYMPAENYDIQGRFPQVVAEDAMRMLAS</sequence>
<proteinExistence type="predicted"/>
<evidence type="ECO:0000313" key="2">
    <source>
        <dbReference type="EMBL" id="AKQ41793.1"/>
    </source>
</evidence>
<reference evidence="2 3" key="1">
    <citation type="journal article" date="2015" name="Int. J. Syst. Evol. Microbiol.">
        <title>Erythrobacter atlanticus sp. nov., a bacterium from ocean sediment able to degrade polycyclic aromatic hydrocarbons.</title>
        <authorList>
            <person name="Zhuang L."/>
            <person name="Liu Y."/>
            <person name="Wang L."/>
            <person name="Wang W."/>
            <person name="Shao Z."/>
        </authorList>
    </citation>
    <scope>NUCLEOTIDE SEQUENCE [LARGE SCALE GENOMIC DNA]</scope>
    <source>
        <strain evidence="3">s21-N3</strain>
    </source>
</reference>
<dbReference type="PANTHER" id="PTHR43283:SF3">
    <property type="entry name" value="BETA-LACTAMASE FAMILY PROTEIN (AFU_ORTHOLOGUE AFUA_5G07500)"/>
    <property type="match status" value="1"/>
</dbReference>
<dbReference type="InterPro" id="IPR001466">
    <property type="entry name" value="Beta-lactam-related"/>
</dbReference>
<name>A0A0H4VXG9_9SPHN</name>
<organism evidence="2 3">
    <name type="scientific">Aurantiacibacter atlanticus</name>
    <dbReference type="NCBI Taxonomy" id="1648404"/>
    <lineage>
        <taxon>Bacteria</taxon>
        <taxon>Pseudomonadati</taxon>
        <taxon>Pseudomonadota</taxon>
        <taxon>Alphaproteobacteria</taxon>
        <taxon>Sphingomonadales</taxon>
        <taxon>Erythrobacteraceae</taxon>
        <taxon>Aurantiacibacter</taxon>
    </lineage>
</organism>
<dbReference type="PANTHER" id="PTHR43283">
    <property type="entry name" value="BETA-LACTAMASE-RELATED"/>
    <property type="match status" value="1"/>
</dbReference>
<dbReference type="SUPFAM" id="SSF56601">
    <property type="entry name" value="beta-lactamase/transpeptidase-like"/>
    <property type="match status" value="1"/>
</dbReference>
<dbReference type="InterPro" id="IPR006311">
    <property type="entry name" value="TAT_signal"/>
</dbReference>
<dbReference type="Pfam" id="PF00144">
    <property type="entry name" value="Beta-lactamase"/>
    <property type="match status" value="1"/>
</dbReference>
<dbReference type="RefSeq" id="WP_048885312.1">
    <property type="nucleotide sequence ID" value="NZ_CP011310.1"/>
</dbReference>
<dbReference type="PATRIC" id="fig|1648404.4.peg.1415"/>
<evidence type="ECO:0000313" key="3">
    <source>
        <dbReference type="Proteomes" id="UP000059113"/>
    </source>
</evidence>
<evidence type="ECO:0000259" key="1">
    <source>
        <dbReference type="Pfam" id="PF00144"/>
    </source>
</evidence>
<dbReference type="STRING" id="1648404.CP97_06795"/>
<dbReference type="InterPro" id="IPR050789">
    <property type="entry name" value="Diverse_Enzym_Activities"/>
</dbReference>
<dbReference type="InterPro" id="IPR019546">
    <property type="entry name" value="TAT_signal_bac_arc"/>
</dbReference>
<protein>
    <submittedName>
        <fullName evidence="2">Beta-lactamase</fullName>
    </submittedName>
</protein>
<gene>
    <name evidence="2" type="ORF">CP97_06795</name>
</gene>
<dbReference type="NCBIfam" id="TIGR01409">
    <property type="entry name" value="TAT_signal_seq"/>
    <property type="match status" value="1"/>
</dbReference>
<keyword evidence="3" id="KW-1185">Reference proteome</keyword>
<dbReference type="Proteomes" id="UP000059113">
    <property type="component" value="Chromosome"/>
</dbReference>
<dbReference type="OrthoDB" id="9808046at2"/>
<reference evidence="3" key="2">
    <citation type="submission" date="2015-04" db="EMBL/GenBank/DDBJ databases">
        <title>The complete genome sequence of Erythrobacter sp. s21-N3.</title>
        <authorList>
            <person name="Zhuang L."/>
            <person name="Liu Y."/>
            <person name="Shao Z."/>
        </authorList>
    </citation>
    <scope>NUCLEOTIDE SEQUENCE [LARGE SCALE GENOMIC DNA]</scope>
    <source>
        <strain evidence="3">s21-N3</strain>
    </source>
</reference>
<accession>A0A0H4VXG9</accession>
<dbReference type="PROSITE" id="PS51318">
    <property type="entry name" value="TAT"/>
    <property type="match status" value="1"/>
</dbReference>
<dbReference type="Gene3D" id="3.40.710.10">
    <property type="entry name" value="DD-peptidase/beta-lactamase superfamily"/>
    <property type="match status" value="1"/>
</dbReference>
<dbReference type="InterPro" id="IPR012338">
    <property type="entry name" value="Beta-lactam/transpept-like"/>
</dbReference>